<evidence type="ECO:0000256" key="7">
    <source>
        <dbReference type="RuleBase" id="RU000643"/>
    </source>
</evidence>
<evidence type="ECO:0000313" key="9">
    <source>
        <dbReference type="EMBL" id="PIR96759.1"/>
    </source>
</evidence>
<evidence type="ECO:0000256" key="4">
    <source>
        <dbReference type="ARBA" id="ARBA00022917"/>
    </source>
</evidence>
<keyword evidence="4 5" id="KW-0648">Protein biosynthesis</keyword>
<dbReference type="Gene3D" id="1.10.8.10">
    <property type="entry name" value="DNA helicase RuvA subunit, C-terminal domain"/>
    <property type="match status" value="1"/>
</dbReference>
<comment type="caution">
    <text evidence="9">The sequence shown here is derived from an EMBL/GenBank/DDBJ whole genome shotgun (WGS) entry which is preliminary data.</text>
</comment>
<dbReference type="AlphaFoldDB" id="A0A2H0VEI8"/>
<dbReference type="SUPFAM" id="SSF54713">
    <property type="entry name" value="Elongation factor Ts (EF-Ts), dimerisation domain"/>
    <property type="match status" value="1"/>
</dbReference>
<evidence type="ECO:0000256" key="6">
    <source>
        <dbReference type="RuleBase" id="RU000642"/>
    </source>
</evidence>
<dbReference type="EMBL" id="PFAJ01000064">
    <property type="protein sequence ID" value="PIR96759.1"/>
    <property type="molecule type" value="Genomic_DNA"/>
</dbReference>
<dbReference type="GO" id="GO:0003746">
    <property type="term" value="F:translation elongation factor activity"/>
    <property type="evidence" value="ECO:0007669"/>
    <property type="project" value="UniProtKB-UniRule"/>
</dbReference>
<dbReference type="HAMAP" id="MF_00050">
    <property type="entry name" value="EF_Ts"/>
    <property type="match status" value="1"/>
</dbReference>
<dbReference type="InterPro" id="IPR001816">
    <property type="entry name" value="Transl_elong_EFTs/EF1B"/>
</dbReference>
<evidence type="ECO:0000256" key="2">
    <source>
        <dbReference type="ARBA" id="ARBA00016956"/>
    </source>
</evidence>
<dbReference type="Pfam" id="PF00889">
    <property type="entry name" value="EF_TS"/>
    <property type="match status" value="1"/>
</dbReference>
<dbReference type="PROSITE" id="PS01127">
    <property type="entry name" value="EF_TS_2"/>
    <property type="match status" value="1"/>
</dbReference>
<dbReference type="PANTHER" id="PTHR11741:SF0">
    <property type="entry name" value="ELONGATION FACTOR TS, MITOCHONDRIAL"/>
    <property type="match status" value="1"/>
</dbReference>
<dbReference type="SUPFAM" id="SSF46934">
    <property type="entry name" value="UBA-like"/>
    <property type="match status" value="1"/>
</dbReference>
<dbReference type="FunFam" id="1.10.286.20:FF:000001">
    <property type="entry name" value="Elongation factor Ts"/>
    <property type="match status" value="1"/>
</dbReference>
<evidence type="ECO:0000256" key="1">
    <source>
        <dbReference type="ARBA" id="ARBA00005532"/>
    </source>
</evidence>
<dbReference type="InterPro" id="IPR009060">
    <property type="entry name" value="UBA-like_sf"/>
</dbReference>
<evidence type="ECO:0000256" key="3">
    <source>
        <dbReference type="ARBA" id="ARBA00022768"/>
    </source>
</evidence>
<comment type="similarity">
    <text evidence="1 5 6">Belongs to the EF-Ts family.</text>
</comment>
<comment type="function">
    <text evidence="5 6">Associates with the EF-Tu.GDP complex and induces the exchange of GDP to GTP. It remains bound to the aminoacyl-tRNA.EF-Tu.GTP complex up to the GTP hydrolysis stage on the ribosome.</text>
</comment>
<evidence type="ECO:0000256" key="5">
    <source>
        <dbReference type="HAMAP-Rule" id="MF_00050"/>
    </source>
</evidence>
<dbReference type="GO" id="GO:0005737">
    <property type="term" value="C:cytoplasm"/>
    <property type="evidence" value="ECO:0007669"/>
    <property type="project" value="UniProtKB-SubCell"/>
</dbReference>
<evidence type="ECO:0000259" key="8">
    <source>
        <dbReference type="Pfam" id="PF00889"/>
    </source>
</evidence>
<dbReference type="FunFam" id="1.10.8.10:FF:000001">
    <property type="entry name" value="Elongation factor Ts"/>
    <property type="match status" value="1"/>
</dbReference>
<reference evidence="10" key="1">
    <citation type="submission" date="2017-09" db="EMBL/GenBank/DDBJ databases">
        <title>Depth-based differentiation of microbial function through sediment-hosted aquifers and enrichment of novel symbionts in the deep terrestrial subsurface.</title>
        <authorList>
            <person name="Probst A.J."/>
            <person name="Ladd B."/>
            <person name="Jarett J.K."/>
            <person name="Geller-Mcgrath D.E."/>
            <person name="Sieber C.M.K."/>
            <person name="Emerson J.B."/>
            <person name="Anantharaman K."/>
            <person name="Thomas B.C."/>
            <person name="Malmstrom R."/>
            <person name="Stieglmeier M."/>
            <person name="Klingl A."/>
            <person name="Woyke T."/>
            <person name="Ryan C.M."/>
            <person name="Banfield J.F."/>
        </authorList>
    </citation>
    <scope>NUCLEOTIDE SEQUENCE [LARGE SCALE GENOMIC DNA]</scope>
</reference>
<accession>A0A2H0VEI8</accession>
<sequence length="197" mass="21832">MAGKISLEDVKKLREVSGAGMQDAQKALLETDGDVDKALEFLRKKGEVRAAKRSGRTAGQGLVEAYVHGGKVGVLVEVNCETDFVAKTDDFKNFVHDLALQIVAADPTCVSREQVDANILEKEKEIFKEQVDGKKPEAVVNKIIEGKLEKFYQDVCLLDQPTIKDPKIKVKQQLDDLTAKLGEKVVVSRFTRYQLGE</sequence>
<dbReference type="CDD" id="cd14275">
    <property type="entry name" value="UBA_EF-Ts"/>
    <property type="match status" value="1"/>
</dbReference>
<keyword evidence="5" id="KW-0963">Cytoplasm</keyword>
<dbReference type="InterPro" id="IPR018101">
    <property type="entry name" value="Transl_elong_Ts_CS"/>
</dbReference>
<dbReference type="InterPro" id="IPR036402">
    <property type="entry name" value="EF-Ts_dimer_sf"/>
</dbReference>
<gene>
    <name evidence="5 9" type="primary">tsf</name>
    <name evidence="9" type="ORF">COT91_05030</name>
</gene>
<dbReference type="PANTHER" id="PTHR11741">
    <property type="entry name" value="ELONGATION FACTOR TS"/>
    <property type="match status" value="1"/>
</dbReference>
<dbReference type="NCBIfam" id="TIGR00116">
    <property type="entry name" value="tsf"/>
    <property type="match status" value="1"/>
</dbReference>
<dbReference type="Proteomes" id="UP000230557">
    <property type="component" value="Unassembled WGS sequence"/>
</dbReference>
<evidence type="ECO:0000313" key="10">
    <source>
        <dbReference type="Proteomes" id="UP000230557"/>
    </source>
</evidence>
<feature type="region of interest" description="Involved in Mg(2+) ion dislocation from EF-Tu" evidence="5">
    <location>
        <begin position="82"/>
        <end position="85"/>
    </location>
</feature>
<organism evidence="9 10">
    <name type="scientific">Candidatus Doudnabacteria bacterium CG10_big_fil_rev_8_21_14_0_10_41_10</name>
    <dbReference type="NCBI Taxonomy" id="1974551"/>
    <lineage>
        <taxon>Bacteria</taxon>
        <taxon>Candidatus Doudnaibacteriota</taxon>
    </lineage>
</organism>
<keyword evidence="3 5" id="KW-0251">Elongation factor</keyword>
<dbReference type="Gene3D" id="3.30.479.20">
    <property type="entry name" value="Elongation factor Ts, dimerisation domain"/>
    <property type="match status" value="1"/>
</dbReference>
<protein>
    <recommendedName>
        <fullName evidence="2 5">Elongation factor Ts</fullName>
        <shortName evidence="5">EF-Ts</shortName>
    </recommendedName>
</protein>
<dbReference type="InterPro" id="IPR014039">
    <property type="entry name" value="Transl_elong_EFTs/EF1B_dimer"/>
</dbReference>
<proteinExistence type="inferred from homology"/>
<name>A0A2H0VEI8_9BACT</name>
<comment type="subcellular location">
    <subcellularLocation>
        <location evidence="5 7">Cytoplasm</location>
    </subcellularLocation>
</comment>
<feature type="domain" description="Translation elongation factor EFTs/EF1B dimerisation" evidence="8">
    <location>
        <begin position="35"/>
        <end position="197"/>
    </location>
</feature>
<dbReference type="Gene3D" id="1.10.286.20">
    <property type="match status" value="1"/>
</dbReference>